<feature type="DNA-binding region" description="H-T-H motif" evidence="2">
    <location>
        <begin position="37"/>
        <end position="56"/>
    </location>
</feature>
<evidence type="ECO:0000313" key="5">
    <source>
        <dbReference type="Proteomes" id="UP000824633"/>
    </source>
</evidence>
<dbReference type="PANTHER" id="PTHR43479">
    <property type="entry name" value="ACREF/ENVCD OPERON REPRESSOR-RELATED"/>
    <property type="match status" value="1"/>
</dbReference>
<proteinExistence type="predicted"/>
<dbReference type="InterPro" id="IPR009057">
    <property type="entry name" value="Homeodomain-like_sf"/>
</dbReference>
<name>A0ABM7T433_9CLOT</name>
<dbReference type="EMBL" id="AP024849">
    <property type="protein sequence ID" value="BCZ45640.1"/>
    <property type="molecule type" value="Genomic_DNA"/>
</dbReference>
<dbReference type="Proteomes" id="UP000824633">
    <property type="component" value="Chromosome"/>
</dbReference>
<dbReference type="InterPro" id="IPR050624">
    <property type="entry name" value="HTH-type_Tx_Regulator"/>
</dbReference>
<dbReference type="Pfam" id="PF00440">
    <property type="entry name" value="TetR_N"/>
    <property type="match status" value="1"/>
</dbReference>
<dbReference type="PANTHER" id="PTHR43479:SF11">
    <property type="entry name" value="ACREF_ENVCD OPERON REPRESSOR-RELATED"/>
    <property type="match status" value="1"/>
</dbReference>
<evidence type="ECO:0000256" key="1">
    <source>
        <dbReference type="ARBA" id="ARBA00023125"/>
    </source>
</evidence>
<keyword evidence="1 2" id="KW-0238">DNA-binding</keyword>
<dbReference type="SUPFAM" id="SSF46689">
    <property type="entry name" value="Homeodomain-like"/>
    <property type="match status" value="1"/>
</dbReference>
<feature type="domain" description="HTH tetR-type" evidence="3">
    <location>
        <begin position="14"/>
        <end position="74"/>
    </location>
</feature>
<dbReference type="PRINTS" id="PR00455">
    <property type="entry name" value="HTHTETR"/>
</dbReference>
<dbReference type="RefSeq" id="WP_224037218.1">
    <property type="nucleotide sequence ID" value="NZ_AP024849.1"/>
</dbReference>
<keyword evidence="5" id="KW-1185">Reference proteome</keyword>
<dbReference type="InterPro" id="IPR001647">
    <property type="entry name" value="HTH_TetR"/>
</dbReference>
<evidence type="ECO:0000259" key="3">
    <source>
        <dbReference type="PROSITE" id="PS50977"/>
    </source>
</evidence>
<accession>A0ABM7T433</accession>
<dbReference type="Gene3D" id="1.10.10.60">
    <property type="entry name" value="Homeodomain-like"/>
    <property type="match status" value="1"/>
</dbReference>
<dbReference type="Gene3D" id="1.10.357.10">
    <property type="entry name" value="Tetracycline Repressor, domain 2"/>
    <property type="match status" value="1"/>
</dbReference>
<evidence type="ECO:0000256" key="2">
    <source>
        <dbReference type="PROSITE-ProRule" id="PRU00335"/>
    </source>
</evidence>
<organism evidence="4 5">
    <name type="scientific">Clostridium gelidum</name>
    <dbReference type="NCBI Taxonomy" id="704125"/>
    <lineage>
        <taxon>Bacteria</taxon>
        <taxon>Bacillati</taxon>
        <taxon>Bacillota</taxon>
        <taxon>Clostridia</taxon>
        <taxon>Eubacteriales</taxon>
        <taxon>Clostridiaceae</taxon>
        <taxon>Clostridium</taxon>
    </lineage>
</organism>
<reference evidence="5" key="1">
    <citation type="submission" date="2021-07" db="EMBL/GenBank/DDBJ databases">
        <title>Complete genome sequencing of a Clostridium isolate.</title>
        <authorList>
            <person name="Ueki A."/>
            <person name="Tonouchi A."/>
        </authorList>
    </citation>
    <scope>NUCLEOTIDE SEQUENCE [LARGE SCALE GENOMIC DNA]</scope>
    <source>
        <strain evidence="5">C5S11</strain>
    </source>
</reference>
<sequence length="205" mass="24304">MKREIRIPVQKRSIEKRRKIIDAALKIFNEKGYFNTNTAEIAKEAGLATGSLYAYFKDKKDIFLEVADLYETTIYNHIVDEINKMEDTNDEDLMIKTTINIIIESHKIFPKFHQEMMILSYIDNEIRYRFRKEQGLLVIKCMEEFKNININIKNDKEKYFLISSLIEDTCHEIVYNEKSNLDKDSLIEICAKSVKKMLYTSFDKD</sequence>
<gene>
    <name evidence="4" type="ORF">psyc5s11_17070</name>
</gene>
<protein>
    <submittedName>
        <fullName evidence="4">AcrR family transcriptional regulator</fullName>
    </submittedName>
</protein>
<dbReference type="PROSITE" id="PS50977">
    <property type="entry name" value="HTH_TETR_2"/>
    <property type="match status" value="1"/>
</dbReference>
<evidence type="ECO:0000313" key="4">
    <source>
        <dbReference type="EMBL" id="BCZ45640.1"/>
    </source>
</evidence>